<evidence type="ECO:0000256" key="1">
    <source>
        <dbReference type="SAM" id="MobiDB-lite"/>
    </source>
</evidence>
<dbReference type="PaxDb" id="6945-B7QEG5"/>
<dbReference type="HOGENOM" id="CLU_2006437_0_0_1"/>
<dbReference type="InParanoid" id="B7QEG5"/>
<protein>
    <submittedName>
        <fullName evidence="2 3">Uncharacterized protein</fullName>
    </submittedName>
</protein>
<accession>B7QEG5</accession>
<proteinExistence type="predicted"/>
<evidence type="ECO:0000313" key="3">
    <source>
        <dbReference type="EnsemblMetazoa" id="ISCW022257-PA"/>
    </source>
</evidence>
<dbReference type="EnsemblMetazoa" id="ISCW022257-RA">
    <property type="protein sequence ID" value="ISCW022257-PA"/>
    <property type="gene ID" value="ISCW022257"/>
</dbReference>
<reference evidence="2 4" key="1">
    <citation type="submission" date="2008-03" db="EMBL/GenBank/DDBJ databases">
        <title>Annotation of Ixodes scapularis.</title>
        <authorList>
            <consortium name="Ixodes scapularis Genome Project Consortium"/>
            <person name="Caler E."/>
            <person name="Hannick L.I."/>
            <person name="Bidwell S."/>
            <person name="Joardar V."/>
            <person name="Thiagarajan M."/>
            <person name="Amedeo P."/>
            <person name="Galinsky K.J."/>
            <person name="Schobel S."/>
            <person name="Inman J."/>
            <person name="Hostetler J."/>
            <person name="Miller J."/>
            <person name="Hammond M."/>
            <person name="Megy K."/>
            <person name="Lawson D."/>
            <person name="Kodira C."/>
            <person name="Sutton G."/>
            <person name="Meyer J."/>
            <person name="Hill C.A."/>
            <person name="Birren B."/>
            <person name="Nene V."/>
            <person name="Collins F."/>
            <person name="Alarcon-Chaidez F."/>
            <person name="Wikel S."/>
            <person name="Strausberg R."/>
        </authorList>
    </citation>
    <scope>NUCLEOTIDE SEQUENCE [LARGE SCALE GENOMIC DNA]</scope>
    <source>
        <strain evidence="4">Wikel</strain>
        <strain evidence="2">Wikel colony</strain>
    </source>
</reference>
<dbReference type="VEuPathDB" id="VectorBase:ISCW022257"/>
<evidence type="ECO:0000313" key="4">
    <source>
        <dbReference type="Proteomes" id="UP000001555"/>
    </source>
</evidence>
<reference evidence="3" key="2">
    <citation type="submission" date="2020-05" db="UniProtKB">
        <authorList>
            <consortium name="EnsemblMetazoa"/>
        </authorList>
    </citation>
    <scope>IDENTIFICATION</scope>
    <source>
        <strain evidence="3">wikel</strain>
    </source>
</reference>
<feature type="region of interest" description="Disordered" evidence="1">
    <location>
        <begin position="101"/>
        <end position="124"/>
    </location>
</feature>
<sequence length="124" mass="13604">MRRDRADLAAVPSAAGRRLAAAAAPTARWLFGELRAAGCATPEGELFAHQAPGFRRGAREEQVSSNACRATLETMVICGGGHMTDDDDRRLLRSTEQLNQQKQGRVLTKLHGREGLQNPRKQIR</sequence>
<dbReference type="Proteomes" id="UP000001555">
    <property type="component" value="Unassembled WGS sequence"/>
</dbReference>
<gene>
    <name evidence="2" type="ORF">IscW_ISCW022257</name>
</gene>
<dbReference type="VEuPathDB" id="VectorBase:ISCI022257"/>
<name>B7QEG5_IXOSC</name>
<dbReference type="EMBL" id="ABJB010777542">
    <property type="status" value="NOT_ANNOTATED_CDS"/>
    <property type="molecule type" value="Genomic_DNA"/>
</dbReference>
<dbReference type="AlphaFoldDB" id="B7QEG5"/>
<keyword evidence="4" id="KW-1185">Reference proteome</keyword>
<dbReference type="EMBL" id="DS921134">
    <property type="protein sequence ID" value="EEC17221.1"/>
    <property type="molecule type" value="Genomic_DNA"/>
</dbReference>
<organism>
    <name type="scientific">Ixodes scapularis</name>
    <name type="common">Black-legged tick</name>
    <name type="synonym">Deer tick</name>
    <dbReference type="NCBI Taxonomy" id="6945"/>
    <lineage>
        <taxon>Eukaryota</taxon>
        <taxon>Metazoa</taxon>
        <taxon>Ecdysozoa</taxon>
        <taxon>Arthropoda</taxon>
        <taxon>Chelicerata</taxon>
        <taxon>Arachnida</taxon>
        <taxon>Acari</taxon>
        <taxon>Parasitiformes</taxon>
        <taxon>Ixodida</taxon>
        <taxon>Ixodoidea</taxon>
        <taxon>Ixodidae</taxon>
        <taxon>Ixodinae</taxon>
        <taxon>Ixodes</taxon>
    </lineage>
</organism>
<evidence type="ECO:0000313" key="2">
    <source>
        <dbReference type="EMBL" id="EEC17221.1"/>
    </source>
</evidence>